<name>A0A1Y1MGW3_PHOPY</name>
<evidence type="ECO:0000313" key="2">
    <source>
        <dbReference type="EMBL" id="JAV83880.1"/>
    </source>
</evidence>
<organism evidence="2">
    <name type="scientific">Photinus pyralis</name>
    <name type="common">Common eastern firefly</name>
    <name type="synonym">Lampyris pyralis</name>
    <dbReference type="NCBI Taxonomy" id="7054"/>
    <lineage>
        <taxon>Eukaryota</taxon>
        <taxon>Metazoa</taxon>
        <taxon>Ecdysozoa</taxon>
        <taxon>Arthropoda</taxon>
        <taxon>Hexapoda</taxon>
        <taxon>Insecta</taxon>
        <taxon>Pterygota</taxon>
        <taxon>Neoptera</taxon>
        <taxon>Endopterygota</taxon>
        <taxon>Coleoptera</taxon>
        <taxon>Polyphaga</taxon>
        <taxon>Elateriformia</taxon>
        <taxon>Elateroidea</taxon>
        <taxon>Lampyridae</taxon>
        <taxon>Lampyrinae</taxon>
        <taxon>Photinus</taxon>
    </lineage>
</organism>
<dbReference type="EMBL" id="GEZM01034161">
    <property type="protein sequence ID" value="JAV83880.1"/>
    <property type="molecule type" value="Transcribed_RNA"/>
</dbReference>
<accession>A0A1Y1MGW3</accession>
<sequence>MFAPFLSTSILGTIRGKDVCQETEDEADEILGTYQQEEQRPYHSGCQDSMCLGTEGRPTLPNMEHHHKPNGRGLGDYHEKMGENSRDKHQRKKESRRILEVEE</sequence>
<evidence type="ECO:0000256" key="1">
    <source>
        <dbReference type="SAM" id="MobiDB-lite"/>
    </source>
</evidence>
<feature type="region of interest" description="Disordered" evidence="1">
    <location>
        <begin position="36"/>
        <end position="103"/>
    </location>
</feature>
<proteinExistence type="predicted"/>
<reference evidence="2" key="1">
    <citation type="journal article" date="2016" name="Sci. Rep.">
        <title>Molecular characterization of firefly nuptial gifts: a multi-omics approach sheds light on postcopulatory sexual selection.</title>
        <authorList>
            <person name="Al-Wathiqui N."/>
            <person name="Fallon T.R."/>
            <person name="South A."/>
            <person name="Weng J.K."/>
            <person name="Lewis S.M."/>
        </authorList>
    </citation>
    <scope>NUCLEOTIDE SEQUENCE</scope>
</reference>
<protein>
    <submittedName>
        <fullName evidence="2">Uncharacterized protein</fullName>
    </submittedName>
</protein>
<dbReference type="AlphaFoldDB" id="A0A1Y1MGW3"/>
<feature type="compositionally biased region" description="Basic and acidic residues" evidence="1">
    <location>
        <begin position="75"/>
        <end position="87"/>
    </location>
</feature>